<proteinExistence type="predicted"/>
<keyword evidence="2" id="KW-1185">Reference proteome</keyword>
<evidence type="ECO:0000313" key="2">
    <source>
        <dbReference type="Proteomes" id="UP001234297"/>
    </source>
</evidence>
<sequence>MRTGAVSAASGSAYAKLGNTKVIVSIFGLRESKKDLMYGDIGRLNYSVSFTTFSTQTRGQGSDHKEFSSMLHKALEGAVILESFPKTTVDIFALVLEFLY</sequence>
<evidence type="ECO:0000313" key="1">
    <source>
        <dbReference type="EMBL" id="KAJ8630034.1"/>
    </source>
</evidence>
<dbReference type="EMBL" id="CM056815">
    <property type="protein sequence ID" value="KAJ8630034.1"/>
    <property type="molecule type" value="Genomic_DNA"/>
</dbReference>
<organism evidence="1 2">
    <name type="scientific">Persea americana</name>
    <name type="common">Avocado</name>
    <dbReference type="NCBI Taxonomy" id="3435"/>
    <lineage>
        <taxon>Eukaryota</taxon>
        <taxon>Viridiplantae</taxon>
        <taxon>Streptophyta</taxon>
        <taxon>Embryophyta</taxon>
        <taxon>Tracheophyta</taxon>
        <taxon>Spermatophyta</taxon>
        <taxon>Magnoliopsida</taxon>
        <taxon>Magnoliidae</taxon>
        <taxon>Laurales</taxon>
        <taxon>Lauraceae</taxon>
        <taxon>Persea</taxon>
    </lineage>
</organism>
<reference evidence="1 2" key="1">
    <citation type="journal article" date="2022" name="Hortic Res">
        <title>A haplotype resolved chromosomal level avocado genome allows analysis of novel avocado genes.</title>
        <authorList>
            <person name="Nath O."/>
            <person name="Fletcher S.J."/>
            <person name="Hayward A."/>
            <person name="Shaw L.M."/>
            <person name="Masouleh A.K."/>
            <person name="Furtado A."/>
            <person name="Henry R.J."/>
            <person name="Mitter N."/>
        </authorList>
    </citation>
    <scope>NUCLEOTIDE SEQUENCE [LARGE SCALE GENOMIC DNA]</scope>
    <source>
        <strain evidence="2">cv. Hass</strain>
    </source>
</reference>
<dbReference type="Proteomes" id="UP001234297">
    <property type="component" value="Chromosome 7"/>
</dbReference>
<name>A0ACC2L997_PERAE</name>
<comment type="caution">
    <text evidence="1">The sequence shown here is derived from an EMBL/GenBank/DDBJ whole genome shotgun (WGS) entry which is preliminary data.</text>
</comment>
<accession>A0ACC2L997</accession>
<gene>
    <name evidence="1" type="ORF">MRB53_023357</name>
</gene>
<protein>
    <submittedName>
        <fullName evidence="1">Uncharacterized protein</fullName>
    </submittedName>
</protein>